<dbReference type="GO" id="GO:0003677">
    <property type="term" value="F:DNA binding"/>
    <property type="evidence" value="ECO:0007669"/>
    <property type="project" value="UniProtKB-KW"/>
</dbReference>
<protein>
    <recommendedName>
        <fullName evidence="4">Transcriptional regulator LacI/GalR-like sensor domain-containing protein</fullName>
    </recommendedName>
</protein>
<evidence type="ECO:0000259" key="4">
    <source>
        <dbReference type="Pfam" id="PF13377"/>
    </source>
</evidence>
<evidence type="ECO:0000256" key="1">
    <source>
        <dbReference type="ARBA" id="ARBA00023015"/>
    </source>
</evidence>
<sequence>MRARSALNVCIAALGLELSVPNDVSIVGFDDFRTVSRALKPELTTAALPCYDLGYSGAMPGSMVSPRSAPPRSATRR</sequence>
<keyword evidence="2" id="KW-0238">DNA-binding</keyword>
<dbReference type="AlphaFoldDB" id="A0A2A6LUC5"/>
<keyword evidence="1" id="KW-0805">Transcription regulation</keyword>
<feature type="domain" description="Transcriptional regulator LacI/GalR-like sensor" evidence="4">
    <location>
        <begin position="4"/>
        <end position="56"/>
    </location>
</feature>
<keyword evidence="3" id="KW-0804">Transcription</keyword>
<dbReference type="EMBL" id="NWTC01000016">
    <property type="protein sequence ID" value="PDT45995.1"/>
    <property type="molecule type" value="Genomic_DNA"/>
</dbReference>
<evidence type="ECO:0000313" key="5">
    <source>
        <dbReference type="EMBL" id="PDT45995.1"/>
    </source>
</evidence>
<dbReference type="InterPro" id="IPR028082">
    <property type="entry name" value="Peripla_BP_I"/>
</dbReference>
<gene>
    <name evidence="5" type="ORF">CO661_20280</name>
</gene>
<reference evidence="5 6" key="1">
    <citation type="submission" date="2017-09" db="EMBL/GenBank/DDBJ databases">
        <title>Comparative genomics of rhizobia isolated from Phaseolus vulgaris in China.</title>
        <authorList>
            <person name="Tong W."/>
        </authorList>
    </citation>
    <scope>NUCLEOTIDE SEQUENCE [LARGE SCALE GENOMIC DNA]</scope>
    <source>
        <strain evidence="5 6">PCH1</strain>
    </source>
</reference>
<organism evidence="5 6">
    <name type="scientific">Rhizobium fredii</name>
    <name type="common">Sinorhizobium fredii</name>
    <dbReference type="NCBI Taxonomy" id="380"/>
    <lineage>
        <taxon>Bacteria</taxon>
        <taxon>Pseudomonadati</taxon>
        <taxon>Pseudomonadota</taxon>
        <taxon>Alphaproteobacteria</taxon>
        <taxon>Hyphomicrobiales</taxon>
        <taxon>Rhizobiaceae</taxon>
        <taxon>Sinorhizobium/Ensifer group</taxon>
        <taxon>Sinorhizobium</taxon>
    </lineage>
</organism>
<dbReference type="Gene3D" id="3.40.50.2300">
    <property type="match status" value="2"/>
</dbReference>
<evidence type="ECO:0000256" key="2">
    <source>
        <dbReference type="ARBA" id="ARBA00023125"/>
    </source>
</evidence>
<proteinExistence type="predicted"/>
<accession>A0A2A6LUC5</accession>
<comment type="caution">
    <text evidence="5">The sequence shown here is derived from an EMBL/GenBank/DDBJ whole genome shotgun (WGS) entry which is preliminary data.</text>
</comment>
<dbReference type="SUPFAM" id="SSF53822">
    <property type="entry name" value="Periplasmic binding protein-like I"/>
    <property type="match status" value="1"/>
</dbReference>
<evidence type="ECO:0000313" key="6">
    <source>
        <dbReference type="Proteomes" id="UP000220353"/>
    </source>
</evidence>
<name>A0A2A6LUC5_RHIFR</name>
<evidence type="ECO:0000256" key="3">
    <source>
        <dbReference type="ARBA" id="ARBA00023163"/>
    </source>
</evidence>
<dbReference type="Pfam" id="PF13377">
    <property type="entry name" value="Peripla_BP_3"/>
    <property type="match status" value="1"/>
</dbReference>
<dbReference type="InterPro" id="IPR046335">
    <property type="entry name" value="LacI/GalR-like_sensor"/>
</dbReference>
<dbReference type="Proteomes" id="UP000220353">
    <property type="component" value="Unassembled WGS sequence"/>
</dbReference>